<sequence length="337" mass="36388">MSISSVLPAGSTVVVTGANGFVASHLVQQLLLAGYKVRGTARAASKLQNLRAKWNAEFGEGKFEALVVEDLTKIDALKEAMQGASAVAHVASDLSMSSDPNAVIPAVIAMTENILSTANATPSIKRVVLTSSTGAGAISQPGVEGIEVNEWTWNEFAKKEARATPEEDPLKGLWVYCASKTEGEQAAWAYVEKEKPHFEFNSVVPTFVMGPTILPDQVSSSAGIVKALFFGDKGYASMLPPQYFVNAEDVALVHLGALTLPSVVSQRVWSVAEPYNWDQVLAIFRKLHPSRTFVEDFQDGHDLSQIDRSKATEVLRQLGREGWRGLSETLEAAVGRE</sequence>
<dbReference type="InterPro" id="IPR001509">
    <property type="entry name" value="Epimerase_deHydtase"/>
</dbReference>
<evidence type="ECO:0000256" key="2">
    <source>
        <dbReference type="ARBA" id="ARBA00023445"/>
    </source>
</evidence>
<evidence type="ECO:0000313" key="5">
    <source>
        <dbReference type="Proteomes" id="UP000193467"/>
    </source>
</evidence>
<feature type="domain" description="NAD-dependent epimerase/dehydratase" evidence="3">
    <location>
        <begin position="13"/>
        <end position="212"/>
    </location>
</feature>
<proteinExistence type="inferred from homology"/>
<reference evidence="4 5" key="1">
    <citation type="submission" date="2016-07" db="EMBL/GenBank/DDBJ databases">
        <title>Pervasive Adenine N6-methylation of Active Genes in Fungi.</title>
        <authorList>
            <consortium name="DOE Joint Genome Institute"/>
            <person name="Mondo S.J."/>
            <person name="Dannebaum R.O."/>
            <person name="Kuo R.C."/>
            <person name="Labutti K."/>
            <person name="Haridas S."/>
            <person name="Kuo A."/>
            <person name="Salamov A."/>
            <person name="Ahrendt S.R."/>
            <person name="Lipzen A."/>
            <person name="Sullivan W."/>
            <person name="Andreopoulos W.B."/>
            <person name="Clum A."/>
            <person name="Lindquist E."/>
            <person name="Daum C."/>
            <person name="Ramamoorthy G.K."/>
            <person name="Gryganskyi A."/>
            <person name="Culley D."/>
            <person name="Magnuson J.K."/>
            <person name="James T.Y."/>
            <person name="O'Malley M.A."/>
            <person name="Stajich J.E."/>
            <person name="Spatafora J.W."/>
            <person name="Visel A."/>
            <person name="Grigoriev I.V."/>
        </authorList>
    </citation>
    <scope>NUCLEOTIDE SEQUENCE [LARGE SCALE GENOMIC DNA]</scope>
    <source>
        <strain evidence="4 5">62-1032</strain>
    </source>
</reference>
<dbReference type="AlphaFoldDB" id="A0A1Y2G1B9"/>
<dbReference type="PANTHER" id="PTHR10366:SF562">
    <property type="entry name" value="ALDEHYDE REDUCTASE II (AFU_ORTHOLOGUE AFUA_1G11360)"/>
    <property type="match status" value="1"/>
</dbReference>
<dbReference type="PANTHER" id="PTHR10366">
    <property type="entry name" value="NAD DEPENDENT EPIMERASE/DEHYDRATASE"/>
    <property type="match status" value="1"/>
</dbReference>
<evidence type="ECO:0000256" key="1">
    <source>
        <dbReference type="ARBA" id="ARBA00023002"/>
    </source>
</evidence>
<dbReference type="Pfam" id="PF01370">
    <property type="entry name" value="Epimerase"/>
    <property type="match status" value="1"/>
</dbReference>
<dbReference type="Proteomes" id="UP000193467">
    <property type="component" value="Unassembled WGS sequence"/>
</dbReference>
<gene>
    <name evidence="4" type="ORF">BCR35DRAFT_261110</name>
</gene>
<dbReference type="STRING" id="106004.A0A1Y2G1B9"/>
<dbReference type="InterPro" id="IPR050425">
    <property type="entry name" value="NAD(P)_dehydrat-like"/>
</dbReference>
<name>A0A1Y2G1B9_9BASI</name>
<keyword evidence="1" id="KW-0560">Oxidoreductase</keyword>
<evidence type="ECO:0000313" key="4">
    <source>
        <dbReference type="EMBL" id="ORY90635.1"/>
    </source>
</evidence>
<comment type="similarity">
    <text evidence="2">Belongs to the NAD(P)-dependent epimerase/dehydratase family. Dihydroflavonol-4-reductase subfamily.</text>
</comment>
<evidence type="ECO:0000259" key="3">
    <source>
        <dbReference type="Pfam" id="PF01370"/>
    </source>
</evidence>
<protein>
    <submittedName>
        <fullName evidence="4">Nadph-dependent carbonyl reductase from Sporobolomyces Salmonicolor</fullName>
    </submittedName>
</protein>
<dbReference type="SUPFAM" id="SSF51735">
    <property type="entry name" value="NAD(P)-binding Rossmann-fold domains"/>
    <property type="match status" value="1"/>
</dbReference>
<dbReference type="OrthoDB" id="2735536at2759"/>
<dbReference type="EMBL" id="MCGR01000003">
    <property type="protein sequence ID" value="ORY90635.1"/>
    <property type="molecule type" value="Genomic_DNA"/>
</dbReference>
<dbReference type="InterPro" id="IPR036291">
    <property type="entry name" value="NAD(P)-bd_dom_sf"/>
</dbReference>
<dbReference type="GO" id="GO:0016616">
    <property type="term" value="F:oxidoreductase activity, acting on the CH-OH group of donors, NAD or NADP as acceptor"/>
    <property type="evidence" value="ECO:0007669"/>
    <property type="project" value="TreeGrafter"/>
</dbReference>
<keyword evidence="5" id="KW-1185">Reference proteome</keyword>
<dbReference type="InParanoid" id="A0A1Y2G1B9"/>
<accession>A0A1Y2G1B9</accession>
<dbReference type="Gene3D" id="3.40.50.720">
    <property type="entry name" value="NAD(P)-binding Rossmann-like Domain"/>
    <property type="match status" value="1"/>
</dbReference>
<organism evidence="4 5">
    <name type="scientific">Leucosporidium creatinivorum</name>
    <dbReference type="NCBI Taxonomy" id="106004"/>
    <lineage>
        <taxon>Eukaryota</taxon>
        <taxon>Fungi</taxon>
        <taxon>Dikarya</taxon>
        <taxon>Basidiomycota</taxon>
        <taxon>Pucciniomycotina</taxon>
        <taxon>Microbotryomycetes</taxon>
        <taxon>Leucosporidiales</taxon>
        <taxon>Leucosporidium</taxon>
    </lineage>
</organism>
<comment type="caution">
    <text evidence="4">The sequence shown here is derived from an EMBL/GenBank/DDBJ whole genome shotgun (WGS) entry which is preliminary data.</text>
</comment>